<evidence type="ECO:0000313" key="2">
    <source>
        <dbReference type="Proteomes" id="UP000248924"/>
    </source>
</evidence>
<keyword evidence="2" id="KW-1185">Reference proteome</keyword>
<reference evidence="1 2" key="1">
    <citation type="submission" date="2018-01" db="EMBL/GenBank/DDBJ databases">
        <title>Draft genome sequence of Jishengella sp. NA12.</title>
        <authorList>
            <person name="Sahin N."/>
            <person name="Ay H."/>
            <person name="Saygin H."/>
        </authorList>
    </citation>
    <scope>NUCLEOTIDE SEQUENCE [LARGE SCALE GENOMIC DNA]</scope>
    <source>
        <strain evidence="1 2">NA12</strain>
    </source>
</reference>
<accession>A0A2W2EUF4</accession>
<dbReference type="AlphaFoldDB" id="A0A2W2EUF4"/>
<protein>
    <submittedName>
        <fullName evidence="1">Uncharacterized protein</fullName>
    </submittedName>
</protein>
<dbReference type="Proteomes" id="UP000248924">
    <property type="component" value="Unassembled WGS sequence"/>
</dbReference>
<sequence length="298" mass="33322">MAEVTAHSTPAEIDTRLIKLWLTYAHNRAIADSDRIAASIRDTANQAARDAAEQAEPLEAAYRERLWNRWWWVPNGHLHREGECSTLYASTDRNLTAAASGMDDAQVVERYGWHVCTVCVPNAPVLDGFRTPGTYATAEADAKGICLNKTPARVNRRYATPYGSCGDCDAHGIAVTSLGNLRQHPHARKAADTARKARIEDPKLIGTATGEVLKVDGWEIKTRRTAEIDWVRHMENGDERGWASNQEWQAEQRGFARQIAEALAAKDRVTVEEIEARLMPKVDAKIRKFQREMAKANH</sequence>
<comment type="caution">
    <text evidence="1">The sequence shown here is derived from an EMBL/GenBank/DDBJ whole genome shotgun (WGS) entry which is preliminary data.</text>
</comment>
<gene>
    <name evidence="1" type="ORF">C1I95_24575</name>
</gene>
<evidence type="ECO:0000313" key="1">
    <source>
        <dbReference type="EMBL" id="PZG12987.1"/>
    </source>
</evidence>
<proteinExistence type="predicted"/>
<dbReference type="EMBL" id="POTY01000191">
    <property type="protein sequence ID" value="PZG12987.1"/>
    <property type="molecule type" value="Genomic_DNA"/>
</dbReference>
<name>A0A2W2EUF4_9ACTN</name>
<organism evidence="1 2">
    <name type="scientific">Micromonospora craterilacus</name>
    <dbReference type="NCBI Taxonomy" id="1655439"/>
    <lineage>
        <taxon>Bacteria</taxon>
        <taxon>Bacillati</taxon>
        <taxon>Actinomycetota</taxon>
        <taxon>Actinomycetes</taxon>
        <taxon>Micromonosporales</taxon>
        <taxon>Micromonosporaceae</taxon>
        <taxon>Micromonospora</taxon>
    </lineage>
</organism>